<dbReference type="EMBL" id="JACBZD010000001">
    <property type="protein sequence ID" value="NYI04706.1"/>
    <property type="molecule type" value="Genomic_DNA"/>
</dbReference>
<keyword evidence="1" id="KW-0472">Membrane</keyword>
<dbReference type="AlphaFoldDB" id="A0A852ZQI3"/>
<dbReference type="Proteomes" id="UP000567795">
    <property type="component" value="Unassembled WGS sequence"/>
</dbReference>
<feature type="transmembrane region" description="Helical" evidence="1">
    <location>
        <begin position="79"/>
        <end position="101"/>
    </location>
</feature>
<evidence type="ECO:0000313" key="3">
    <source>
        <dbReference type="Proteomes" id="UP000567795"/>
    </source>
</evidence>
<evidence type="ECO:0000256" key="1">
    <source>
        <dbReference type="SAM" id="Phobius"/>
    </source>
</evidence>
<accession>A0A852ZQI3</accession>
<organism evidence="2 3">
    <name type="scientific">Allostreptomyces psammosilenae</name>
    <dbReference type="NCBI Taxonomy" id="1892865"/>
    <lineage>
        <taxon>Bacteria</taxon>
        <taxon>Bacillati</taxon>
        <taxon>Actinomycetota</taxon>
        <taxon>Actinomycetes</taxon>
        <taxon>Kitasatosporales</taxon>
        <taxon>Streptomycetaceae</taxon>
        <taxon>Allostreptomyces</taxon>
    </lineage>
</organism>
<gene>
    <name evidence="2" type="ORF">FHU37_001649</name>
</gene>
<feature type="transmembrane region" description="Helical" evidence="1">
    <location>
        <begin position="12"/>
        <end position="38"/>
    </location>
</feature>
<dbReference type="RefSeq" id="WP_179813566.1">
    <property type="nucleotide sequence ID" value="NZ_JACBZD010000001.1"/>
</dbReference>
<keyword evidence="1" id="KW-0812">Transmembrane</keyword>
<feature type="transmembrane region" description="Helical" evidence="1">
    <location>
        <begin position="113"/>
        <end position="130"/>
    </location>
</feature>
<comment type="caution">
    <text evidence="2">The sequence shown here is derived from an EMBL/GenBank/DDBJ whole genome shotgun (WGS) entry which is preliminary data.</text>
</comment>
<reference evidence="2 3" key="1">
    <citation type="submission" date="2020-07" db="EMBL/GenBank/DDBJ databases">
        <title>Sequencing the genomes of 1000 actinobacteria strains.</title>
        <authorList>
            <person name="Klenk H.-P."/>
        </authorList>
    </citation>
    <scope>NUCLEOTIDE SEQUENCE [LARGE SCALE GENOMIC DNA]</scope>
    <source>
        <strain evidence="2 3">DSM 42178</strain>
    </source>
</reference>
<keyword evidence="3" id="KW-1185">Reference proteome</keyword>
<name>A0A852ZQI3_9ACTN</name>
<protein>
    <submittedName>
        <fullName evidence="2">Uncharacterized protein</fullName>
    </submittedName>
</protein>
<feature type="transmembrane region" description="Helical" evidence="1">
    <location>
        <begin position="44"/>
        <end position="67"/>
    </location>
</feature>
<evidence type="ECO:0000313" key="2">
    <source>
        <dbReference type="EMBL" id="NYI04706.1"/>
    </source>
</evidence>
<proteinExistence type="predicted"/>
<sequence>MTDERNGARRVCAHLTGLWCVGVALTAVQFQAVLVALFTGGVRAGAVVLAVGGLLAVLLLVPFGRAARSFVPLARSTRGLWGWAAGVYALGTVGAFATVVVNRQVGGLDSGLTLYPLGGLCYALAAAWFLPGLRARIAALGATAALAVGGGYALWEAARPPTLDEWIAANDVDRAMLRVGDPPPGYTLHVLGASVDGFGADYSRPGTDGFHLGVARPGQDTRRVDARGCPVPFGDPVHCSDDGGGRQLVTYQGDYPRQELRLRVDGLVHTVTLPGTGADLPAARHVLSTLRPATEAELAGLLGLPMP</sequence>
<keyword evidence="1" id="KW-1133">Transmembrane helix</keyword>
<feature type="transmembrane region" description="Helical" evidence="1">
    <location>
        <begin position="137"/>
        <end position="155"/>
    </location>
</feature>